<reference evidence="1" key="1">
    <citation type="submission" date="2019-08" db="EMBL/GenBank/DDBJ databases">
        <title>The improved chromosome-level genome for the pearl oyster Pinctada fucata martensii using PacBio sequencing and Hi-C.</title>
        <authorList>
            <person name="Zheng Z."/>
        </authorList>
    </citation>
    <scope>NUCLEOTIDE SEQUENCE</scope>
    <source>
        <strain evidence="1">ZZ-2019</strain>
        <tissue evidence="1">Adductor muscle</tissue>
    </source>
</reference>
<dbReference type="Pfam" id="PF09612">
    <property type="entry name" value="HtrL_YibB"/>
    <property type="match status" value="1"/>
</dbReference>
<name>A0AA88XZE3_PINIB</name>
<evidence type="ECO:0000313" key="2">
    <source>
        <dbReference type="Proteomes" id="UP001186944"/>
    </source>
</evidence>
<sequence>MENGKRTLIALFVFCAVLLTYLCVTTNKIVYDVPPNVISRIKSQIVSSLNLNQDPIQSTKVKSFMDKWRNTNRSLTVVTAFFDIGKFPKGGFSNMRSENTYEQWGKTFSFLQNPLVVYTDSDAFQRYFEKVRENQSESTRIIRISRNDLWPFQIVPRIKKLYLTPGYPKHYPNTYIPEYTSLTHSKQPILADAVERDYFHTDYFCWFDVGYFRDNVGRRKKFWLEVPSDFDKKKIAVTRVYHVDLDNVTPKVIILGNRNWVGGGLFLGIPSTILKFHKQYKSAVMRYLDNNLMNVEQHILYAMYTKIEREKYPLEVDLQLYIPGQQRVINTNPWFYLGYLMYREDNR</sequence>
<evidence type="ECO:0000313" key="1">
    <source>
        <dbReference type="EMBL" id="KAK3094718.1"/>
    </source>
</evidence>
<organism evidence="1 2">
    <name type="scientific">Pinctada imbricata</name>
    <name type="common">Atlantic pearl-oyster</name>
    <name type="synonym">Pinctada martensii</name>
    <dbReference type="NCBI Taxonomy" id="66713"/>
    <lineage>
        <taxon>Eukaryota</taxon>
        <taxon>Metazoa</taxon>
        <taxon>Spiralia</taxon>
        <taxon>Lophotrochozoa</taxon>
        <taxon>Mollusca</taxon>
        <taxon>Bivalvia</taxon>
        <taxon>Autobranchia</taxon>
        <taxon>Pteriomorphia</taxon>
        <taxon>Pterioida</taxon>
        <taxon>Pterioidea</taxon>
        <taxon>Pteriidae</taxon>
        <taxon>Pinctada</taxon>
    </lineage>
</organism>
<dbReference type="Proteomes" id="UP001186944">
    <property type="component" value="Unassembled WGS sequence"/>
</dbReference>
<proteinExistence type="predicted"/>
<dbReference type="AlphaFoldDB" id="A0AA88XZE3"/>
<gene>
    <name evidence="1" type="ORF">FSP39_005402</name>
</gene>
<accession>A0AA88XZE3</accession>
<protein>
    <submittedName>
        <fullName evidence="1">Uncharacterized protein</fullName>
    </submittedName>
</protein>
<dbReference type="EMBL" id="VSWD01000008">
    <property type="protein sequence ID" value="KAK3094718.1"/>
    <property type="molecule type" value="Genomic_DNA"/>
</dbReference>
<keyword evidence="2" id="KW-1185">Reference proteome</keyword>
<comment type="caution">
    <text evidence="1">The sequence shown here is derived from an EMBL/GenBank/DDBJ whole genome shotgun (WGS) entry which is preliminary data.</text>
</comment>
<dbReference type="InterPro" id="IPR011735">
    <property type="entry name" value="WlaTC/HtrL_glycosyltransf"/>
</dbReference>